<sequence>MNFNTIFLKSFRVLLLPVALVYGCIVYIRNRLFDKNFLKSADFNFPLVCVGNLAVGGTGKSPMVEYLVRLLKPQFKVGTLSRGYKRKTRGYALANANTTALEIGDEPMQFHIKFPDIPVAVGEERLVAIPQLLQDAPWLEAIILDDAFQHRSVKAGFNILLTDYSNLYTHDFFLPTGDLRDERSSAKRAQVIVVTKCPADLSLEKKQKIIRSLHPAENQRVFFTTIAYGTPYHICDRNDEWPLTQQDEVLLVCGIANPKPLKDHLLEYTHTYYQQDYSDHHIFSIDDLNDIKRKFRDIHARDKLILTTEKDAVRLSKFTEDLAGLPMYVLPIQPRFLFEEGEQFNAAVTDFIRNFSHQQIV</sequence>
<dbReference type="GO" id="GO:0009029">
    <property type="term" value="F:lipid-A 4'-kinase activity"/>
    <property type="evidence" value="ECO:0007669"/>
    <property type="project" value="UniProtKB-UniRule"/>
</dbReference>
<keyword evidence="14" id="KW-1133">Transmembrane helix</keyword>
<dbReference type="InterPro" id="IPR003758">
    <property type="entry name" value="LpxK"/>
</dbReference>
<dbReference type="Proteomes" id="UP000198711">
    <property type="component" value="Unassembled WGS sequence"/>
</dbReference>
<name>A0A8X8IE15_9BACT</name>
<evidence type="ECO:0000256" key="4">
    <source>
        <dbReference type="ARBA" id="ARBA00016436"/>
    </source>
</evidence>
<evidence type="ECO:0000256" key="8">
    <source>
        <dbReference type="ARBA" id="ARBA00022741"/>
    </source>
</evidence>
<dbReference type="PANTHER" id="PTHR42724">
    <property type="entry name" value="TETRAACYLDISACCHARIDE 4'-KINASE"/>
    <property type="match status" value="1"/>
</dbReference>
<dbReference type="EC" id="2.7.1.130" evidence="3 13"/>
<dbReference type="AlphaFoldDB" id="A0A8X8IE15"/>
<evidence type="ECO:0000256" key="12">
    <source>
        <dbReference type="ARBA" id="ARBA00029757"/>
    </source>
</evidence>
<dbReference type="SUPFAM" id="SSF52540">
    <property type="entry name" value="P-loop containing nucleoside triphosphate hydrolases"/>
    <property type="match status" value="1"/>
</dbReference>
<dbReference type="PANTHER" id="PTHR42724:SF1">
    <property type="entry name" value="TETRAACYLDISACCHARIDE 4'-KINASE, MITOCHONDRIAL-RELATED"/>
    <property type="match status" value="1"/>
</dbReference>
<evidence type="ECO:0000313" key="16">
    <source>
        <dbReference type="Proteomes" id="UP000198711"/>
    </source>
</evidence>
<comment type="catalytic activity">
    <reaction evidence="13">
        <text>a lipid A disaccharide + ATP = a lipid IVA + ADP + H(+)</text>
        <dbReference type="Rhea" id="RHEA:67840"/>
        <dbReference type="ChEBI" id="CHEBI:15378"/>
        <dbReference type="ChEBI" id="CHEBI:30616"/>
        <dbReference type="ChEBI" id="CHEBI:176343"/>
        <dbReference type="ChEBI" id="CHEBI:176425"/>
        <dbReference type="ChEBI" id="CHEBI:456216"/>
        <dbReference type="EC" id="2.7.1.130"/>
    </reaction>
</comment>
<keyword evidence="14" id="KW-0812">Transmembrane</keyword>
<evidence type="ECO:0000256" key="13">
    <source>
        <dbReference type="HAMAP-Rule" id="MF_00409"/>
    </source>
</evidence>
<evidence type="ECO:0000313" key="15">
    <source>
        <dbReference type="EMBL" id="SDX23761.1"/>
    </source>
</evidence>
<dbReference type="HAMAP" id="MF_00409">
    <property type="entry name" value="LpxK"/>
    <property type="match status" value="1"/>
</dbReference>
<evidence type="ECO:0000256" key="6">
    <source>
        <dbReference type="ARBA" id="ARBA00022556"/>
    </source>
</evidence>
<evidence type="ECO:0000256" key="10">
    <source>
        <dbReference type="ARBA" id="ARBA00022840"/>
    </source>
</evidence>
<comment type="caution">
    <text evidence="13">Lacks conserved residue(s) required for the propagation of feature annotation.</text>
</comment>
<evidence type="ECO:0000256" key="5">
    <source>
        <dbReference type="ARBA" id="ARBA00022516"/>
    </source>
</evidence>
<dbReference type="GO" id="GO:0005524">
    <property type="term" value="F:ATP binding"/>
    <property type="evidence" value="ECO:0007669"/>
    <property type="project" value="UniProtKB-UniRule"/>
</dbReference>
<dbReference type="GO" id="GO:0009244">
    <property type="term" value="P:lipopolysaccharide core region biosynthetic process"/>
    <property type="evidence" value="ECO:0007669"/>
    <property type="project" value="TreeGrafter"/>
</dbReference>
<organism evidence="15 16">
    <name type="scientific">Hydrobacter penzbergensis</name>
    <dbReference type="NCBI Taxonomy" id="1235997"/>
    <lineage>
        <taxon>Bacteria</taxon>
        <taxon>Pseudomonadati</taxon>
        <taxon>Bacteroidota</taxon>
        <taxon>Chitinophagia</taxon>
        <taxon>Chitinophagales</taxon>
        <taxon>Chitinophagaceae</taxon>
        <taxon>Hydrobacter</taxon>
    </lineage>
</organism>
<comment type="similarity">
    <text evidence="13">Belongs to the LpxK family.</text>
</comment>
<keyword evidence="10 13" id="KW-0067">ATP-binding</keyword>
<evidence type="ECO:0000256" key="11">
    <source>
        <dbReference type="ARBA" id="ARBA00023098"/>
    </source>
</evidence>
<gene>
    <name evidence="13" type="primary">lpxK</name>
    <name evidence="15" type="ORF">SAMN05444410_11194</name>
</gene>
<evidence type="ECO:0000256" key="7">
    <source>
        <dbReference type="ARBA" id="ARBA00022679"/>
    </source>
</evidence>
<keyword evidence="7 13" id="KW-0808">Transferase</keyword>
<evidence type="ECO:0000256" key="1">
    <source>
        <dbReference type="ARBA" id="ARBA00002274"/>
    </source>
</evidence>
<dbReference type="GO" id="GO:0005886">
    <property type="term" value="C:plasma membrane"/>
    <property type="evidence" value="ECO:0007669"/>
    <property type="project" value="TreeGrafter"/>
</dbReference>
<keyword evidence="11 13" id="KW-0443">Lipid metabolism</keyword>
<dbReference type="EMBL" id="FNNO01000011">
    <property type="protein sequence ID" value="SDX23761.1"/>
    <property type="molecule type" value="Genomic_DNA"/>
</dbReference>
<evidence type="ECO:0000256" key="14">
    <source>
        <dbReference type="SAM" id="Phobius"/>
    </source>
</evidence>
<dbReference type="Pfam" id="PF02606">
    <property type="entry name" value="LpxK"/>
    <property type="match status" value="1"/>
</dbReference>
<comment type="pathway">
    <text evidence="2 13">Glycolipid biosynthesis; lipid IV(A) biosynthesis; lipid IV(A) from (3R)-3-hydroxytetradecanoyl-[acyl-carrier-protein] and UDP-N-acetyl-alpha-D-glucosamine: step 6/6.</text>
</comment>
<comment type="caution">
    <text evidence="15">The sequence shown here is derived from an EMBL/GenBank/DDBJ whole genome shotgun (WGS) entry which is preliminary data.</text>
</comment>
<keyword evidence="5 13" id="KW-0444">Lipid biosynthesis</keyword>
<keyword evidence="16" id="KW-1185">Reference proteome</keyword>
<keyword evidence="14" id="KW-0472">Membrane</keyword>
<dbReference type="RefSeq" id="WP_092724562.1">
    <property type="nucleotide sequence ID" value="NZ_FNNO01000011.1"/>
</dbReference>
<feature type="transmembrane region" description="Helical" evidence="14">
    <location>
        <begin position="6"/>
        <end position="28"/>
    </location>
</feature>
<keyword evidence="9 13" id="KW-0418">Kinase</keyword>
<accession>A0A8X8IE15</accession>
<proteinExistence type="inferred from homology"/>
<protein>
    <recommendedName>
        <fullName evidence="4 13">Tetraacyldisaccharide 4'-kinase</fullName>
        <ecNumber evidence="3 13">2.7.1.130</ecNumber>
    </recommendedName>
    <alternativeName>
        <fullName evidence="12 13">Lipid A 4'-kinase</fullName>
    </alternativeName>
</protein>
<keyword evidence="8 13" id="KW-0547">Nucleotide-binding</keyword>
<evidence type="ECO:0000256" key="9">
    <source>
        <dbReference type="ARBA" id="ARBA00022777"/>
    </source>
</evidence>
<comment type="function">
    <text evidence="1 13">Transfers the gamma-phosphate of ATP to the 4'-position of a tetraacyldisaccharide 1-phosphate intermediate (termed DS-1-P) to form tetraacyldisaccharide 1,4'-bis-phosphate (lipid IVA).</text>
</comment>
<evidence type="ECO:0000256" key="3">
    <source>
        <dbReference type="ARBA" id="ARBA00012071"/>
    </source>
</evidence>
<dbReference type="GO" id="GO:0009245">
    <property type="term" value="P:lipid A biosynthetic process"/>
    <property type="evidence" value="ECO:0007669"/>
    <property type="project" value="UniProtKB-UniRule"/>
</dbReference>
<keyword evidence="6 13" id="KW-0441">Lipid A biosynthesis</keyword>
<dbReference type="InterPro" id="IPR027417">
    <property type="entry name" value="P-loop_NTPase"/>
</dbReference>
<evidence type="ECO:0000256" key="2">
    <source>
        <dbReference type="ARBA" id="ARBA00004870"/>
    </source>
</evidence>
<reference evidence="15 16" key="1">
    <citation type="submission" date="2016-10" db="EMBL/GenBank/DDBJ databases">
        <authorList>
            <person name="Varghese N."/>
            <person name="Submissions S."/>
        </authorList>
    </citation>
    <scope>NUCLEOTIDE SEQUENCE [LARGE SCALE GENOMIC DNA]</scope>
    <source>
        <strain evidence="15 16">DSM 25353</strain>
    </source>
</reference>
<dbReference type="NCBIfam" id="TIGR00682">
    <property type="entry name" value="lpxK"/>
    <property type="match status" value="1"/>
</dbReference>